<dbReference type="Proteomes" id="UP000094285">
    <property type="component" value="Unassembled WGS sequence"/>
</dbReference>
<proteinExistence type="predicted"/>
<dbReference type="EMBL" id="KV453912">
    <property type="protein sequence ID" value="ODV78972.1"/>
    <property type="molecule type" value="Genomic_DNA"/>
</dbReference>
<reference evidence="3" key="1">
    <citation type="submission" date="2016-05" db="EMBL/GenBank/DDBJ databases">
        <title>Comparative genomics of biotechnologically important yeasts.</title>
        <authorList>
            <consortium name="DOE Joint Genome Institute"/>
            <person name="Riley R."/>
            <person name="Haridas S."/>
            <person name="Wolfe K.H."/>
            <person name="Lopes M.R."/>
            <person name="Hittinger C.T."/>
            <person name="Goker M."/>
            <person name="Salamov A."/>
            <person name="Wisecaver J."/>
            <person name="Long T.M."/>
            <person name="Aerts A.L."/>
            <person name="Barry K."/>
            <person name="Choi C."/>
            <person name="Clum A."/>
            <person name="Coughlan A.Y."/>
            <person name="Deshpande S."/>
            <person name="Douglass A.P."/>
            <person name="Hanson S.J."/>
            <person name="Klenk H.-P."/>
            <person name="Labutti K."/>
            <person name="Lapidus A."/>
            <person name="Lindquist E."/>
            <person name="Lipzen A."/>
            <person name="Meier-Kolthoff J.P."/>
            <person name="Ohm R.A."/>
            <person name="Otillar R.P."/>
            <person name="Pangilinan J."/>
            <person name="Peng Y."/>
            <person name="Rokas A."/>
            <person name="Rosa C.A."/>
            <person name="Scheuner C."/>
            <person name="Sibirny A.A."/>
            <person name="Slot J.C."/>
            <person name="Stielow J.B."/>
            <person name="Sun H."/>
            <person name="Kurtzman C.P."/>
            <person name="Blackwell M."/>
            <person name="Grigoriev I.V."/>
            <person name="Jeffries T.W."/>
        </authorList>
    </citation>
    <scope>NUCLEOTIDE SEQUENCE [LARGE SCALE GENOMIC DNA]</scope>
    <source>
        <strain evidence="3">NRRL Y-17324</strain>
    </source>
</reference>
<organism evidence="2 3">
    <name type="scientific">Suhomyces tanzawaensis NRRL Y-17324</name>
    <dbReference type="NCBI Taxonomy" id="984487"/>
    <lineage>
        <taxon>Eukaryota</taxon>
        <taxon>Fungi</taxon>
        <taxon>Dikarya</taxon>
        <taxon>Ascomycota</taxon>
        <taxon>Saccharomycotina</taxon>
        <taxon>Pichiomycetes</taxon>
        <taxon>Debaryomycetaceae</taxon>
        <taxon>Suhomyces</taxon>
    </lineage>
</organism>
<gene>
    <name evidence="2" type="ORF">CANTADRAFT_26066</name>
</gene>
<evidence type="ECO:0000313" key="3">
    <source>
        <dbReference type="Proteomes" id="UP000094285"/>
    </source>
</evidence>
<sequence length="79" mass="8684">MGFGGRTSAYTLAWLRKGGSTDKCTSVCESTEPPTLPGKRASHLRIVPSIFYYLGFKHDRRIPGRRTPGAPRSTGLQCE</sequence>
<protein>
    <submittedName>
        <fullName evidence="2">Uncharacterized protein</fullName>
    </submittedName>
</protein>
<dbReference type="GeneID" id="30981772"/>
<evidence type="ECO:0000313" key="2">
    <source>
        <dbReference type="EMBL" id="ODV78972.1"/>
    </source>
</evidence>
<evidence type="ECO:0000256" key="1">
    <source>
        <dbReference type="SAM" id="MobiDB-lite"/>
    </source>
</evidence>
<keyword evidence="3" id="KW-1185">Reference proteome</keyword>
<accession>A0A1E4SHS0</accession>
<feature type="region of interest" description="Disordered" evidence="1">
    <location>
        <begin position="60"/>
        <end position="79"/>
    </location>
</feature>
<dbReference type="RefSeq" id="XP_020064094.1">
    <property type="nucleotide sequence ID" value="XM_020207635.1"/>
</dbReference>
<name>A0A1E4SHS0_9ASCO</name>
<dbReference type="AlphaFoldDB" id="A0A1E4SHS0"/>